<dbReference type="Proteomes" id="UP000685013">
    <property type="component" value="Chromosome 12"/>
</dbReference>
<keyword evidence="4" id="KW-1185">Reference proteome</keyword>
<organism evidence="3 4">
    <name type="scientific">Cucurbita argyrosperma subsp. sororia</name>
    <dbReference type="NCBI Taxonomy" id="37648"/>
    <lineage>
        <taxon>Eukaryota</taxon>
        <taxon>Viridiplantae</taxon>
        <taxon>Streptophyta</taxon>
        <taxon>Embryophyta</taxon>
        <taxon>Tracheophyta</taxon>
        <taxon>Spermatophyta</taxon>
        <taxon>Magnoliopsida</taxon>
        <taxon>eudicotyledons</taxon>
        <taxon>Gunneridae</taxon>
        <taxon>Pentapetalae</taxon>
        <taxon>rosids</taxon>
        <taxon>fabids</taxon>
        <taxon>Cucurbitales</taxon>
        <taxon>Cucurbitaceae</taxon>
        <taxon>Cucurbiteae</taxon>
        <taxon>Cucurbita</taxon>
    </lineage>
</organism>
<dbReference type="EMBL" id="JAGKQH010000012">
    <property type="protein sequence ID" value="KAG6585844.1"/>
    <property type="molecule type" value="Genomic_DNA"/>
</dbReference>
<dbReference type="PANTHER" id="PTHR31988">
    <property type="entry name" value="ESTERASE, PUTATIVE (DUF303)-RELATED"/>
    <property type="match status" value="1"/>
</dbReference>
<dbReference type="AlphaFoldDB" id="A0AAV6MQI4"/>
<feature type="domain" description="Sialate O-acetylesterase" evidence="2">
    <location>
        <begin position="1"/>
        <end position="72"/>
    </location>
</feature>
<feature type="non-terminal residue" evidence="3">
    <location>
        <position position="1"/>
    </location>
</feature>
<dbReference type="InterPro" id="IPR005181">
    <property type="entry name" value="SASA"/>
</dbReference>
<evidence type="ECO:0000259" key="2">
    <source>
        <dbReference type="Pfam" id="PF03629"/>
    </source>
</evidence>
<dbReference type="PANTHER" id="PTHR31988:SF19">
    <property type="entry name" value="9-O-ACETYL-N-ACETYLNEURAMINIC ACID DEACETYLASE-RELATED"/>
    <property type="match status" value="1"/>
</dbReference>
<evidence type="ECO:0000313" key="3">
    <source>
        <dbReference type="EMBL" id="KAG6585844.1"/>
    </source>
</evidence>
<gene>
    <name evidence="3" type="ORF">SDJN03_18577</name>
</gene>
<proteinExistence type="predicted"/>
<dbReference type="Pfam" id="PF03629">
    <property type="entry name" value="SASA"/>
    <property type="match status" value="1"/>
</dbReference>
<name>A0AAV6MQI4_9ROSI</name>
<protein>
    <submittedName>
        <fullName evidence="3">Carbohydrate esterase</fullName>
    </submittedName>
</protein>
<comment type="caution">
    <text evidence="3">The sequence shown here is derived from an EMBL/GenBank/DDBJ whole genome shotgun (WGS) entry which is preliminary data.</text>
</comment>
<sequence length="86" mass="9489">MAGRGGVEKIQNGKLVWDGKVPLECQSDPSILRLNPERQWEIAHEPLHLGIDISHTPGIGPGIPFAHQFKEKAGRKGRHRGFSSLC</sequence>
<dbReference type="GO" id="GO:0016787">
    <property type="term" value="F:hydrolase activity"/>
    <property type="evidence" value="ECO:0007669"/>
    <property type="project" value="UniProtKB-KW"/>
</dbReference>
<reference evidence="3 4" key="1">
    <citation type="journal article" date="2021" name="Hortic Res">
        <title>The domestication of Cucurbita argyrosperma as revealed by the genome of its wild relative.</title>
        <authorList>
            <person name="Barrera-Redondo J."/>
            <person name="Sanchez-de la Vega G."/>
            <person name="Aguirre-Liguori J.A."/>
            <person name="Castellanos-Morales G."/>
            <person name="Gutierrez-Guerrero Y.T."/>
            <person name="Aguirre-Dugua X."/>
            <person name="Aguirre-Planter E."/>
            <person name="Tenaillon M.I."/>
            <person name="Lira-Saade R."/>
            <person name="Eguiarte L.E."/>
        </authorList>
    </citation>
    <scope>NUCLEOTIDE SEQUENCE [LARGE SCALE GENOMIC DNA]</scope>
    <source>
        <strain evidence="3">JBR-2021</strain>
    </source>
</reference>
<evidence type="ECO:0000313" key="4">
    <source>
        <dbReference type="Proteomes" id="UP000685013"/>
    </source>
</evidence>
<accession>A0AAV6MQI4</accession>
<keyword evidence="1" id="KW-0378">Hydrolase</keyword>
<evidence type="ECO:0000256" key="1">
    <source>
        <dbReference type="ARBA" id="ARBA00022801"/>
    </source>
</evidence>
<dbReference type="InterPro" id="IPR052940">
    <property type="entry name" value="Carb_Esterase_6"/>
</dbReference>